<dbReference type="InterPro" id="IPR014710">
    <property type="entry name" value="RmlC-like_jellyroll"/>
</dbReference>
<comment type="caution">
    <text evidence="1">The sequence shown here is derived from an EMBL/GenBank/DDBJ whole genome shotgun (WGS) entry which is preliminary data.</text>
</comment>
<dbReference type="InterPro" id="IPR011051">
    <property type="entry name" value="RmlC_Cupin_sf"/>
</dbReference>
<name>A0ABT2JV35_9ACTN</name>
<evidence type="ECO:0000313" key="2">
    <source>
        <dbReference type="Proteomes" id="UP001156389"/>
    </source>
</evidence>
<organism evidence="1 2">
    <name type="scientific">Streptomyces gossypii</name>
    <dbReference type="NCBI Taxonomy" id="2883101"/>
    <lineage>
        <taxon>Bacteria</taxon>
        <taxon>Bacillati</taxon>
        <taxon>Actinomycetota</taxon>
        <taxon>Actinomycetes</taxon>
        <taxon>Kitasatosporales</taxon>
        <taxon>Streptomycetaceae</taxon>
        <taxon>Streptomyces</taxon>
    </lineage>
</organism>
<dbReference type="Gene3D" id="2.60.120.10">
    <property type="entry name" value="Jelly Rolls"/>
    <property type="match status" value="1"/>
</dbReference>
<keyword evidence="2" id="KW-1185">Reference proteome</keyword>
<dbReference type="RefSeq" id="WP_260218847.1">
    <property type="nucleotide sequence ID" value="NZ_JAJAGO010000007.1"/>
</dbReference>
<dbReference type="Proteomes" id="UP001156389">
    <property type="component" value="Unassembled WGS sequence"/>
</dbReference>
<evidence type="ECO:0000313" key="1">
    <source>
        <dbReference type="EMBL" id="MCT2591528.1"/>
    </source>
</evidence>
<dbReference type="SUPFAM" id="SSF51182">
    <property type="entry name" value="RmlC-like cupins"/>
    <property type="match status" value="1"/>
</dbReference>
<gene>
    <name evidence="1" type="ORF">LHJ74_16745</name>
</gene>
<accession>A0ABT2JV35</accession>
<dbReference type="EMBL" id="JAJAGO010000007">
    <property type="protein sequence ID" value="MCT2591528.1"/>
    <property type="molecule type" value="Genomic_DNA"/>
</dbReference>
<evidence type="ECO:0008006" key="3">
    <source>
        <dbReference type="Google" id="ProtNLM"/>
    </source>
</evidence>
<proteinExistence type="predicted"/>
<protein>
    <recommendedName>
        <fullName evidence="3">Cupin domain-containing protein</fullName>
    </recommendedName>
</protein>
<reference evidence="1 2" key="1">
    <citation type="submission" date="2021-10" db="EMBL/GenBank/DDBJ databases">
        <title>Streptomyces gossypii sp. nov., isolated from soil collected from cotton field.</title>
        <authorList>
            <person name="Ge X."/>
            <person name="Chen X."/>
            <person name="Liu W."/>
        </authorList>
    </citation>
    <scope>NUCLEOTIDE SEQUENCE [LARGE SCALE GENOMIC DNA]</scope>
    <source>
        <strain evidence="1 2">N2-109</strain>
    </source>
</reference>
<sequence length="143" mass="16179">MGSDSSPNLPLIGTTVAEGYAHWSPELRKECDDNAYRGVLGQSLLKETDSSRIWETTLSPGERISVHRHVLDYFWICLTDGRVRQHTSDGTTREISYARGQTCHFRFSEGQYHLHDIKNIGDDVLSFLTVEMKDGANEPLQLP</sequence>